<name>A0A0L8M421_STRVG</name>
<dbReference type="PANTHER" id="PTHR43689:SF8">
    <property type="entry name" value="ALPHA_BETA-HYDROLASES SUPERFAMILY PROTEIN"/>
    <property type="match status" value="1"/>
</dbReference>
<evidence type="ECO:0000259" key="1">
    <source>
        <dbReference type="Pfam" id="PF12697"/>
    </source>
</evidence>
<accession>A0A0L8M421</accession>
<dbReference type="InterPro" id="IPR000073">
    <property type="entry name" value="AB_hydrolase_1"/>
</dbReference>
<dbReference type="EMBL" id="LGUV01000370">
    <property type="protein sequence ID" value="KOG45162.1"/>
    <property type="molecule type" value="Genomic_DNA"/>
</dbReference>
<reference evidence="3" key="1">
    <citation type="submission" date="2015-07" db="EMBL/GenBank/DDBJ databases">
        <authorList>
            <consortium name="Consortium for Microbial Forensics and Genomics (microFORGE)"/>
            <person name="Knight B.M."/>
            <person name="Roberts D.P."/>
            <person name="Lin D."/>
            <person name="Hari K."/>
            <person name="Fletcher J."/>
            <person name="Melcher U."/>
            <person name="Blagden T."/>
            <person name="Winegar R.A."/>
        </authorList>
    </citation>
    <scope>NUCLEOTIDE SEQUENCE [LARGE SCALE GENOMIC DNA]</scope>
    <source>
        <strain evidence="3">NRRL B-1447</strain>
    </source>
</reference>
<dbReference type="Pfam" id="PF12697">
    <property type="entry name" value="Abhydrolase_6"/>
    <property type="match status" value="1"/>
</dbReference>
<dbReference type="SUPFAM" id="SSF53474">
    <property type="entry name" value="alpha/beta-Hydrolases"/>
    <property type="match status" value="1"/>
</dbReference>
<dbReference type="RefSeq" id="WP_078938325.1">
    <property type="nucleotide sequence ID" value="NZ_LGUV01000370.1"/>
</dbReference>
<dbReference type="OrthoDB" id="4027744at2"/>
<dbReference type="Gene3D" id="3.40.50.1820">
    <property type="entry name" value="alpha/beta hydrolase"/>
    <property type="match status" value="1"/>
</dbReference>
<evidence type="ECO:0000313" key="3">
    <source>
        <dbReference type="Proteomes" id="UP000037084"/>
    </source>
</evidence>
<dbReference type="GO" id="GO:0003824">
    <property type="term" value="F:catalytic activity"/>
    <property type="evidence" value="ECO:0007669"/>
    <property type="project" value="UniProtKB-ARBA"/>
</dbReference>
<gene>
    <name evidence="2" type="ORF">ADK75_32880</name>
</gene>
<sequence length="267" mass="28893">MSGSRVQVRLERPARDTGAVRVLALHGLAASGTSWRPYAELASREVELWTAELPWGAAGPTDWSRHGDPGEWIGAALAAVPGGADVVLAHSFSAVLAVRYLAGIPQGEQPRALVAVSPFHRADPADFHWDDAAHYLGIFQEAFEEAVRIASVRELAPQTRRDMAVLVRNRVGPYGWLRFWESYLRTPSVDTRALGLPVLVVAGEDDRLAPPRDAAVLAAALPQGRLELLPGCGHFPMAEQPRLFADTVHRLIAERIATPSAAATRVS</sequence>
<dbReference type="InterPro" id="IPR029058">
    <property type="entry name" value="AB_hydrolase_fold"/>
</dbReference>
<dbReference type="Proteomes" id="UP000037084">
    <property type="component" value="Unassembled WGS sequence"/>
</dbReference>
<evidence type="ECO:0000313" key="2">
    <source>
        <dbReference type="EMBL" id="KOG45162.1"/>
    </source>
</evidence>
<comment type="caution">
    <text evidence="2">The sequence shown here is derived from an EMBL/GenBank/DDBJ whole genome shotgun (WGS) entry which is preliminary data.</text>
</comment>
<dbReference type="PANTHER" id="PTHR43689">
    <property type="entry name" value="HYDROLASE"/>
    <property type="match status" value="1"/>
</dbReference>
<protein>
    <recommendedName>
        <fullName evidence="1">AB hydrolase-1 domain-containing protein</fullName>
    </recommendedName>
</protein>
<organism evidence="2 3">
    <name type="scientific">Streptomyces virginiae</name>
    <name type="common">Streptomyces cinnamonensis</name>
    <dbReference type="NCBI Taxonomy" id="1961"/>
    <lineage>
        <taxon>Bacteria</taxon>
        <taxon>Bacillati</taxon>
        <taxon>Actinomycetota</taxon>
        <taxon>Actinomycetes</taxon>
        <taxon>Kitasatosporales</taxon>
        <taxon>Streptomycetaceae</taxon>
        <taxon>Streptomyces</taxon>
    </lineage>
</organism>
<feature type="domain" description="AB hydrolase-1" evidence="1">
    <location>
        <begin position="22"/>
        <end position="246"/>
    </location>
</feature>
<dbReference type="PATRIC" id="fig|1961.12.peg.7260"/>
<proteinExistence type="predicted"/>
<dbReference type="AlphaFoldDB" id="A0A0L8M421"/>